<evidence type="ECO:0000313" key="5">
    <source>
        <dbReference type="Proteomes" id="UP001224775"/>
    </source>
</evidence>
<feature type="compositionally biased region" description="Low complexity" evidence="2">
    <location>
        <begin position="136"/>
        <end position="146"/>
    </location>
</feature>
<dbReference type="InterPro" id="IPR012677">
    <property type="entry name" value="Nucleotide-bd_a/b_plait_sf"/>
</dbReference>
<sequence length="565" mass="61831">MATTNKRRRRAYIGNLRPRPNLTQSLYNDLIQAHCLQVKNYPEGDGIIVGQPKTHQKVSSAYALVEFVDVDYAIQVLNGVQFDGRTLRVSREKTNLGSSSGGGGFGGKKGGSFGSSRWAGDDDRQHQQHSQRRRNPQSSSSSSAQQITGPAAQSSSGDNEESSVTEQVKTMISNEIKESEDEVTAAIACTAAMTLLSSIDAFGLDDDDPPPNSTNNDSNDDSPVKSAPQQEDMTNNDFKSRCTLPMSDLLAEYGEQDVHWKTNKPEKTAADDDSNTPFKSRLAPLSDLLAEYGEQDVDWKKQQQQQEQQNEVSCSSNSKQTASTKQNNKNDDNGMLAPFGKAPIHLEIMSFGYKYNAPKNSKGFSHAHPLPPIDIRDLTRAPGHVSKFNGLSYLVKRSLLNPSKASSSNDDDNDGGEDSGNTPTQSPMRQRTNAIADEIIKVLVEAIDEGEHSAINPLTMTISVGSEYGRHRAVVLVEHLAVVLRARLRRNDGKSFTDSSGSCSSSNNGIVKQPVSVGTRHRDVEAHHKDEEAFGEDLKRQERAAEKAKRREAIELNGWGDGSGW</sequence>
<dbReference type="InterPro" id="IPR000504">
    <property type="entry name" value="RRM_dom"/>
</dbReference>
<dbReference type="InterPro" id="IPR035979">
    <property type="entry name" value="RBD_domain_sf"/>
</dbReference>
<feature type="region of interest" description="Disordered" evidence="2">
    <location>
        <begin position="296"/>
        <end position="336"/>
    </location>
</feature>
<dbReference type="AlphaFoldDB" id="A0AAD8Y6F0"/>
<comment type="caution">
    <text evidence="4">The sequence shown here is derived from an EMBL/GenBank/DDBJ whole genome shotgun (WGS) entry which is preliminary data.</text>
</comment>
<feature type="compositionally biased region" description="Polar residues" evidence="2">
    <location>
        <begin position="147"/>
        <end position="157"/>
    </location>
</feature>
<feature type="domain" description="RRM" evidence="3">
    <location>
        <begin position="9"/>
        <end position="94"/>
    </location>
</feature>
<gene>
    <name evidence="4" type="ORF">QTG54_008608</name>
</gene>
<reference evidence="4" key="1">
    <citation type="submission" date="2023-06" db="EMBL/GenBank/DDBJ databases">
        <title>Survivors Of The Sea: Transcriptome response of Skeletonema marinoi to long-term dormancy.</title>
        <authorList>
            <person name="Pinder M.I.M."/>
            <person name="Kourtchenko O."/>
            <person name="Robertson E.K."/>
            <person name="Larsson T."/>
            <person name="Maumus F."/>
            <person name="Osuna-Cruz C.M."/>
            <person name="Vancaester E."/>
            <person name="Stenow R."/>
            <person name="Vandepoele K."/>
            <person name="Ploug H."/>
            <person name="Bruchert V."/>
            <person name="Godhe A."/>
            <person name="Topel M."/>
        </authorList>
    </citation>
    <scope>NUCLEOTIDE SEQUENCE</scope>
    <source>
        <strain evidence="4">R05AC</strain>
    </source>
</reference>
<feature type="region of interest" description="Disordered" evidence="2">
    <location>
        <begin position="493"/>
        <end position="565"/>
    </location>
</feature>
<dbReference type="PROSITE" id="PS50102">
    <property type="entry name" value="RRM"/>
    <property type="match status" value="1"/>
</dbReference>
<keyword evidence="1" id="KW-0694">RNA-binding</keyword>
<evidence type="ECO:0000259" key="3">
    <source>
        <dbReference type="PROSITE" id="PS50102"/>
    </source>
</evidence>
<dbReference type="EMBL" id="JATAAI010000015">
    <property type="protein sequence ID" value="KAK1740513.1"/>
    <property type="molecule type" value="Genomic_DNA"/>
</dbReference>
<keyword evidence="5" id="KW-1185">Reference proteome</keyword>
<dbReference type="Proteomes" id="UP001224775">
    <property type="component" value="Unassembled WGS sequence"/>
</dbReference>
<name>A0AAD8Y6F0_9STRA</name>
<feature type="compositionally biased region" description="Basic and acidic residues" evidence="2">
    <location>
        <begin position="258"/>
        <end position="270"/>
    </location>
</feature>
<feature type="region of interest" description="Disordered" evidence="2">
    <location>
        <begin position="93"/>
        <end position="168"/>
    </location>
</feature>
<proteinExistence type="predicted"/>
<feature type="region of interest" description="Disordered" evidence="2">
    <location>
        <begin position="201"/>
        <end position="241"/>
    </location>
</feature>
<organism evidence="4 5">
    <name type="scientific">Skeletonema marinoi</name>
    <dbReference type="NCBI Taxonomy" id="267567"/>
    <lineage>
        <taxon>Eukaryota</taxon>
        <taxon>Sar</taxon>
        <taxon>Stramenopiles</taxon>
        <taxon>Ochrophyta</taxon>
        <taxon>Bacillariophyta</taxon>
        <taxon>Coscinodiscophyceae</taxon>
        <taxon>Thalassiosirophycidae</taxon>
        <taxon>Thalassiosirales</taxon>
        <taxon>Skeletonemataceae</taxon>
        <taxon>Skeletonema</taxon>
        <taxon>Skeletonema marinoi-dohrnii complex</taxon>
    </lineage>
</organism>
<accession>A0AAD8Y6F0</accession>
<feature type="region of interest" description="Disordered" evidence="2">
    <location>
        <begin position="402"/>
        <end position="431"/>
    </location>
</feature>
<feature type="compositionally biased region" description="Polar residues" evidence="2">
    <location>
        <begin position="310"/>
        <end position="327"/>
    </location>
</feature>
<dbReference type="SUPFAM" id="SSF54928">
    <property type="entry name" value="RNA-binding domain, RBD"/>
    <property type="match status" value="1"/>
</dbReference>
<feature type="compositionally biased region" description="Gly residues" evidence="2">
    <location>
        <begin position="99"/>
        <end position="113"/>
    </location>
</feature>
<feature type="compositionally biased region" description="Polar residues" evidence="2">
    <location>
        <begin position="422"/>
        <end position="431"/>
    </location>
</feature>
<feature type="compositionally biased region" description="Polar residues" evidence="2">
    <location>
        <begin position="227"/>
        <end position="237"/>
    </location>
</feature>
<protein>
    <recommendedName>
        <fullName evidence="3">RRM domain-containing protein</fullName>
    </recommendedName>
</protein>
<evidence type="ECO:0000256" key="2">
    <source>
        <dbReference type="SAM" id="MobiDB-lite"/>
    </source>
</evidence>
<feature type="region of interest" description="Disordered" evidence="2">
    <location>
        <begin position="258"/>
        <end position="280"/>
    </location>
</feature>
<feature type="compositionally biased region" description="Low complexity" evidence="2">
    <location>
        <begin position="499"/>
        <end position="509"/>
    </location>
</feature>
<evidence type="ECO:0000256" key="1">
    <source>
        <dbReference type="PROSITE-ProRule" id="PRU00176"/>
    </source>
</evidence>
<evidence type="ECO:0000313" key="4">
    <source>
        <dbReference type="EMBL" id="KAK1740513.1"/>
    </source>
</evidence>
<dbReference type="Gene3D" id="3.30.70.330">
    <property type="match status" value="1"/>
</dbReference>
<feature type="compositionally biased region" description="Basic and acidic residues" evidence="2">
    <location>
        <begin position="520"/>
        <end position="554"/>
    </location>
</feature>
<dbReference type="GO" id="GO:0003723">
    <property type="term" value="F:RNA binding"/>
    <property type="evidence" value="ECO:0007669"/>
    <property type="project" value="UniProtKB-UniRule"/>
</dbReference>